<dbReference type="EMBL" id="WHPF01000007">
    <property type="protein sequence ID" value="NNV56038.1"/>
    <property type="molecule type" value="Genomic_DNA"/>
</dbReference>
<keyword evidence="3" id="KW-1185">Reference proteome</keyword>
<dbReference type="RefSeq" id="WP_171607978.1">
    <property type="nucleotide sequence ID" value="NZ_WHPF01000007.1"/>
</dbReference>
<feature type="signal peptide" evidence="1">
    <location>
        <begin position="1"/>
        <end position="22"/>
    </location>
</feature>
<evidence type="ECO:0000313" key="3">
    <source>
        <dbReference type="Proteomes" id="UP000598971"/>
    </source>
</evidence>
<keyword evidence="1" id="KW-0732">Signal</keyword>
<reference evidence="2" key="1">
    <citation type="submission" date="2019-10" db="EMBL/GenBank/DDBJ databases">
        <title>Draft genome sequence of Panacibacter sp. KCS-6.</title>
        <authorList>
            <person name="Yim K.J."/>
        </authorList>
    </citation>
    <scope>NUCLEOTIDE SEQUENCE</scope>
    <source>
        <strain evidence="2">KCS-6</strain>
    </source>
</reference>
<name>A0A8J8FDL9_9BACT</name>
<organism evidence="2 3">
    <name type="scientific">Limnovirga soli</name>
    <dbReference type="NCBI Taxonomy" id="2656915"/>
    <lineage>
        <taxon>Bacteria</taxon>
        <taxon>Pseudomonadati</taxon>
        <taxon>Bacteroidota</taxon>
        <taxon>Chitinophagia</taxon>
        <taxon>Chitinophagales</taxon>
        <taxon>Chitinophagaceae</taxon>
        <taxon>Limnovirga</taxon>
    </lineage>
</organism>
<proteinExistence type="predicted"/>
<dbReference type="AlphaFoldDB" id="A0A8J8FDL9"/>
<sequence>MKYYLVLYSAMLFCLSCTGIKAQQSTEWQQKARSEYADDATLNNLQLNNELLLVFSIETHAWGTSATYKVLALNHGEWTGYTWYVRKAPGVASVPNVNPLIVNNDSCNAVWKYLQQKKVWNIPGDNGENFCTTNNNCNINDGSTWKLSIIAQDKIVDPAYYEPAFYEECCPGNKDRALFIAAINKLTSVMGNGR</sequence>
<evidence type="ECO:0000313" key="2">
    <source>
        <dbReference type="EMBL" id="NNV56038.1"/>
    </source>
</evidence>
<accession>A0A8J8FDL9</accession>
<protein>
    <submittedName>
        <fullName evidence="2">Uncharacterized protein</fullName>
    </submittedName>
</protein>
<feature type="chain" id="PRO_5035157404" evidence="1">
    <location>
        <begin position="23"/>
        <end position="194"/>
    </location>
</feature>
<evidence type="ECO:0000256" key="1">
    <source>
        <dbReference type="SAM" id="SignalP"/>
    </source>
</evidence>
<gene>
    <name evidence="2" type="ORF">GD597_11255</name>
</gene>
<dbReference type="Proteomes" id="UP000598971">
    <property type="component" value="Unassembled WGS sequence"/>
</dbReference>
<comment type="caution">
    <text evidence="2">The sequence shown here is derived from an EMBL/GenBank/DDBJ whole genome shotgun (WGS) entry which is preliminary data.</text>
</comment>